<reference evidence="5" key="1">
    <citation type="submission" date="2016-10" db="EMBL/GenBank/DDBJ databases">
        <authorList>
            <person name="Varghese N."/>
            <person name="Submissions S."/>
        </authorList>
    </citation>
    <scope>NUCLEOTIDE SEQUENCE [LARGE SCALE GENOMIC DNA]</scope>
    <source>
        <strain evidence="5">P18</strain>
    </source>
</reference>
<proteinExistence type="predicted"/>
<sequence>MNKKTKIIIIVLAVMVVGGAVFGIYKYNAAQVEQVAEAQETIDVDALAETYYNENKANIKSDTTLEDWKTVFKDYWASTNGNEAATVADCLNYFAPDTILPGDVDDPESMEVKVDKEDADIVNAEMLGDDDNASEEESVETVEVEANEATTEASTTDASTDTITNTKDFEVDYYDKSKTMYAIRSVNVRKGPDANDFEKVLTLKTNDAVEVIGVVDEYNGKEVYWTAVKINGQEYYISGVYLSDSKVQTTTSSGNSSTSNSSQQQQSSGSQQQSSNSNTSSESSAADKLRGIQEHQLDVQSGGSGDGVAVGDQGINWH</sequence>
<name>A0A1I5WNU8_9FIRM</name>
<evidence type="ECO:0000256" key="2">
    <source>
        <dbReference type="SAM" id="Phobius"/>
    </source>
</evidence>
<dbReference type="AlphaFoldDB" id="A0A1I5WNU8"/>
<dbReference type="InterPro" id="IPR003646">
    <property type="entry name" value="SH3-like_bac-type"/>
</dbReference>
<keyword evidence="2" id="KW-1133">Transmembrane helix</keyword>
<feature type="compositionally biased region" description="Low complexity" evidence="1">
    <location>
        <begin position="248"/>
        <end position="284"/>
    </location>
</feature>
<feature type="transmembrane region" description="Helical" evidence="2">
    <location>
        <begin position="7"/>
        <end position="25"/>
    </location>
</feature>
<feature type="compositionally biased region" description="Low complexity" evidence="1">
    <location>
        <begin position="309"/>
        <end position="318"/>
    </location>
</feature>
<evidence type="ECO:0000313" key="5">
    <source>
        <dbReference type="Proteomes" id="UP000182624"/>
    </source>
</evidence>
<dbReference type="Gene3D" id="2.30.30.40">
    <property type="entry name" value="SH3 Domains"/>
    <property type="match status" value="1"/>
</dbReference>
<gene>
    <name evidence="4" type="ORF">SAMN04487928_1243</name>
</gene>
<feature type="region of interest" description="Disordered" evidence="1">
    <location>
        <begin position="247"/>
        <end position="318"/>
    </location>
</feature>
<accession>A0A1I5WNU8</accession>
<dbReference type="PROSITE" id="PS51781">
    <property type="entry name" value="SH3B"/>
    <property type="match status" value="1"/>
</dbReference>
<feature type="compositionally biased region" description="Basic and acidic residues" evidence="1">
    <location>
        <begin position="285"/>
        <end position="297"/>
    </location>
</feature>
<keyword evidence="2" id="KW-0812">Transmembrane</keyword>
<evidence type="ECO:0000259" key="3">
    <source>
        <dbReference type="PROSITE" id="PS51781"/>
    </source>
</evidence>
<dbReference type="Proteomes" id="UP000182624">
    <property type="component" value="Unassembled WGS sequence"/>
</dbReference>
<evidence type="ECO:0000256" key="1">
    <source>
        <dbReference type="SAM" id="MobiDB-lite"/>
    </source>
</evidence>
<dbReference type="EMBL" id="FOXO01000024">
    <property type="protein sequence ID" value="SFQ21251.1"/>
    <property type="molecule type" value="Genomic_DNA"/>
</dbReference>
<organism evidence="4 5">
    <name type="scientific">Butyrivibrio proteoclasticus</name>
    <dbReference type="NCBI Taxonomy" id="43305"/>
    <lineage>
        <taxon>Bacteria</taxon>
        <taxon>Bacillati</taxon>
        <taxon>Bacillota</taxon>
        <taxon>Clostridia</taxon>
        <taxon>Lachnospirales</taxon>
        <taxon>Lachnospiraceae</taxon>
        <taxon>Butyrivibrio</taxon>
    </lineage>
</organism>
<dbReference type="RefSeq" id="WP_074890188.1">
    <property type="nucleotide sequence ID" value="NZ_FOXO01000024.1"/>
</dbReference>
<evidence type="ECO:0000313" key="4">
    <source>
        <dbReference type="EMBL" id="SFQ21251.1"/>
    </source>
</evidence>
<protein>
    <recommendedName>
        <fullName evidence="3">SH3b domain-containing protein</fullName>
    </recommendedName>
</protein>
<feature type="domain" description="SH3b" evidence="3">
    <location>
        <begin position="175"/>
        <end position="246"/>
    </location>
</feature>
<keyword evidence="2" id="KW-0472">Membrane</keyword>
<keyword evidence="5" id="KW-1185">Reference proteome</keyword>